<dbReference type="STRING" id="360105.CCV52592_0689"/>
<dbReference type="AlphaFoldDB" id="A7GZA2"/>
<dbReference type="EMBL" id="CP000767">
    <property type="protein sequence ID" value="EAU00420.1"/>
    <property type="molecule type" value="Genomic_DNA"/>
</dbReference>
<name>A7GZA2_CAMC5</name>
<reference evidence="1" key="1">
    <citation type="submission" date="2016-07" db="EMBL/GenBank/DDBJ databases">
        <title>Comparative genomics of the Campylobacter concisus group.</title>
        <authorList>
            <person name="Miller W.G."/>
            <person name="Yee E."/>
            <person name="Chapman M.H."/>
            <person name="Huynh S."/>
            <person name="Bono J.L."/>
            <person name="On S.L.W."/>
            <person name="StLeger J."/>
            <person name="Foster G."/>
            <person name="Parker C.T."/>
        </authorList>
    </citation>
    <scope>NUCLEOTIDE SEQUENCE</scope>
    <source>
        <strain evidence="1">525.92</strain>
    </source>
</reference>
<evidence type="ECO:0000313" key="2">
    <source>
        <dbReference type="Proteomes" id="UP000006380"/>
    </source>
</evidence>
<evidence type="ECO:0000313" key="1">
    <source>
        <dbReference type="EMBL" id="EAU00420.1"/>
    </source>
</evidence>
<dbReference type="HOGENOM" id="CLU_1709846_0_0_7"/>
<protein>
    <submittedName>
        <fullName evidence="1">Uncharacterized protein</fullName>
    </submittedName>
</protein>
<dbReference type="RefSeq" id="WP_011992474.1">
    <property type="nucleotide sequence ID" value="NC_009715.2"/>
</dbReference>
<sequence length="153" mass="17117">MRVENNDIVDYLLQRGKTNGKNKSNSFDEILNLSLKKVASESKISGSVEEFKRKLTELGAYGYLTQLNADKIEQKIQQKKKELTELLGLNDASKTDSQRVELAKVVDELLSEYRKELNAAMTSSTLLERQKKLVGTSSSSVDLNSVLSEFGLL</sequence>
<organism evidence="1 2">
    <name type="scientific">Campylobacter curvus (strain 525.92)</name>
    <dbReference type="NCBI Taxonomy" id="360105"/>
    <lineage>
        <taxon>Bacteria</taxon>
        <taxon>Pseudomonadati</taxon>
        <taxon>Campylobacterota</taxon>
        <taxon>Epsilonproteobacteria</taxon>
        <taxon>Campylobacterales</taxon>
        <taxon>Campylobacteraceae</taxon>
        <taxon>Campylobacter</taxon>
    </lineage>
</organism>
<proteinExistence type="predicted"/>
<dbReference type="KEGG" id="ccv:CCV52592_0689"/>
<gene>
    <name evidence="1" type="ORF">CCV52592_0689</name>
</gene>
<accession>A7GZA2</accession>
<dbReference type="OrthoDB" id="5363196at2"/>
<dbReference type="Proteomes" id="UP000006380">
    <property type="component" value="Chromosome"/>
</dbReference>
<keyword evidence="2" id="KW-1185">Reference proteome</keyword>